<dbReference type="InterPro" id="IPR036567">
    <property type="entry name" value="RHF-like"/>
</dbReference>
<dbReference type="Gene3D" id="3.30.160.100">
    <property type="entry name" value="Ribosome hibernation promotion factor-like"/>
    <property type="match status" value="1"/>
</dbReference>
<reference evidence="2 3" key="1">
    <citation type="journal article" date="2016" name="Nat. Commun.">
        <title>Thousands of microbial genomes shed light on interconnected biogeochemical processes in an aquifer system.</title>
        <authorList>
            <person name="Anantharaman K."/>
            <person name="Brown C.T."/>
            <person name="Hug L.A."/>
            <person name="Sharon I."/>
            <person name="Castelle C.J."/>
            <person name="Probst A.J."/>
            <person name="Thomas B.C."/>
            <person name="Singh A."/>
            <person name="Wilkins M.J."/>
            <person name="Karaoz U."/>
            <person name="Brodie E.L."/>
            <person name="Williams K.H."/>
            <person name="Hubbard S.S."/>
            <person name="Banfield J.F."/>
        </authorList>
    </citation>
    <scope>NUCLEOTIDE SEQUENCE [LARGE SCALE GENOMIC DNA]</scope>
</reference>
<dbReference type="AlphaFoldDB" id="A0A1G2KWV0"/>
<evidence type="ECO:0000313" key="2">
    <source>
        <dbReference type="EMBL" id="OHA02951.1"/>
    </source>
</evidence>
<accession>A0A1G2KWV0</accession>
<evidence type="ECO:0000256" key="1">
    <source>
        <dbReference type="SAM" id="MobiDB-lite"/>
    </source>
</evidence>
<proteinExistence type="predicted"/>
<protein>
    <submittedName>
        <fullName evidence="2">Ribosomal subunit interface protein</fullName>
    </submittedName>
</protein>
<dbReference type="EMBL" id="MHQN01000027">
    <property type="protein sequence ID" value="OHA02951.1"/>
    <property type="molecule type" value="Genomic_DNA"/>
</dbReference>
<dbReference type="InterPro" id="IPR003489">
    <property type="entry name" value="RHF/RaiA"/>
</dbReference>
<feature type="compositionally biased region" description="Basic residues" evidence="1">
    <location>
        <begin position="104"/>
        <end position="117"/>
    </location>
</feature>
<dbReference type="Pfam" id="PF02482">
    <property type="entry name" value="Ribosomal_S30AE"/>
    <property type="match status" value="1"/>
</dbReference>
<feature type="region of interest" description="Disordered" evidence="1">
    <location>
        <begin position="104"/>
        <end position="124"/>
    </location>
</feature>
<name>A0A1G2KWV0_9BACT</name>
<comment type="caution">
    <text evidence="2">The sequence shown here is derived from an EMBL/GenBank/DDBJ whole genome shotgun (WGS) entry which is preliminary data.</text>
</comment>
<sequence length="124" mass="14517">MRITIRQRNFTITPAFRAYMEQKIVRPAERLLASSRDEDLPLFDIEVERTTRHHRKGQVYRVEVNMTIGKKLIRAEATDEDPRSACDLLEEELKREIRSFKTKSRTLVKRGGRKAKSMTRDGGL</sequence>
<evidence type="ECO:0000313" key="3">
    <source>
        <dbReference type="Proteomes" id="UP000177177"/>
    </source>
</evidence>
<dbReference type="SUPFAM" id="SSF69754">
    <property type="entry name" value="Ribosome binding protein Y (YfiA homologue)"/>
    <property type="match status" value="1"/>
</dbReference>
<dbReference type="NCBIfam" id="TIGR00741">
    <property type="entry name" value="yfiA"/>
    <property type="match status" value="1"/>
</dbReference>
<gene>
    <name evidence="2" type="ORF">A3C92_02770</name>
</gene>
<dbReference type="Proteomes" id="UP000177177">
    <property type="component" value="Unassembled WGS sequence"/>
</dbReference>
<organism evidence="2 3">
    <name type="scientific">Candidatus Sungbacteria bacterium RIFCSPHIGHO2_02_FULL_53_17</name>
    <dbReference type="NCBI Taxonomy" id="1802275"/>
    <lineage>
        <taxon>Bacteria</taxon>
        <taxon>Candidatus Sungiibacteriota</taxon>
    </lineage>
</organism>